<dbReference type="Pfam" id="PF06386">
    <property type="entry name" value="GvpL_GvpF"/>
    <property type="match status" value="1"/>
</dbReference>
<comment type="caution">
    <text evidence="4">The sequence shown here is derived from an EMBL/GenBank/DDBJ whole genome shotgun (WGS) entry which is preliminary data.</text>
</comment>
<evidence type="ECO:0000256" key="3">
    <source>
        <dbReference type="ARBA" id="ARBA00035643"/>
    </source>
</evidence>
<evidence type="ECO:0000256" key="2">
    <source>
        <dbReference type="ARBA" id="ARBA00035108"/>
    </source>
</evidence>
<keyword evidence="1" id="KW-0304">Gas vesicle</keyword>
<evidence type="ECO:0000313" key="4">
    <source>
        <dbReference type="EMBL" id="GIG72864.1"/>
    </source>
</evidence>
<comment type="similarity">
    <text evidence="3">Belongs to the gas vesicle GvpF/GvpL family.</text>
</comment>
<keyword evidence="5" id="KW-1185">Reference proteome</keyword>
<dbReference type="GO" id="GO:0031411">
    <property type="term" value="C:gas vesicle"/>
    <property type="evidence" value="ECO:0007669"/>
    <property type="project" value="UniProtKB-SubCell"/>
</dbReference>
<dbReference type="AlphaFoldDB" id="A0A8J3LRY7"/>
<name>A0A8J3LRY7_9ACTN</name>
<sequence>MAVQVYGLVRAEHPDPPAAVRLVRSGPVAAAVSDLADTELHETDAIAYLDVLTALLRDGPVLPVRFGTVAPDEAAVREEILDPDADLVAGRLAELDGLVEVRLEVSADEEAEIREVLAAAPRLRDLMEQGRRNGQSLDLRIGIGEEISHALDARRSELSDRIVEVLAPLAASHVVSLPDDVTQASFAFLVRADRLADFDDLVEQVRADLGENYGIEYAGPLPAFDFIAGELPQPEAGTGRWSW</sequence>
<organism evidence="4 5">
    <name type="scientific">Planosporangium flavigriseum</name>
    <dbReference type="NCBI Taxonomy" id="373681"/>
    <lineage>
        <taxon>Bacteria</taxon>
        <taxon>Bacillati</taxon>
        <taxon>Actinomycetota</taxon>
        <taxon>Actinomycetes</taxon>
        <taxon>Micromonosporales</taxon>
        <taxon>Micromonosporaceae</taxon>
        <taxon>Planosporangium</taxon>
    </lineage>
</organism>
<dbReference type="InterPro" id="IPR009430">
    <property type="entry name" value="GvpL/GvpF"/>
</dbReference>
<dbReference type="RefSeq" id="WP_168073627.1">
    <property type="nucleotide sequence ID" value="NZ_BAAAQJ010000016.1"/>
</dbReference>
<protein>
    <submittedName>
        <fullName evidence="4">Gas vesicle protein</fullName>
    </submittedName>
</protein>
<comment type="subcellular location">
    <subcellularLocation>
        <location evidence="2">Gas vesicle</location>
    </subcellularLocation>
</comment>
<dbReference type="GO" id="GO:0031412">
    <property type="term" value="P:gas vesicle organization"/>
    <property type="evidence" value="ECO:0007669"/>
    <property type="project" value="InterPro"/>
</dbReference>
<proteinExistence type="inferred from homology"/>
<reference evidence="4" key="1">
    <citation type="submission" date="2021-01" db="EMBL/GenBank/DDBJ databases">
        <title>Whole genome shotgun sequence of Planosporangium flavigriseum NBRC 105377.</title>
        <authorList>
            <person name="Komaki H."/>
            <person name="Tamura T."/>
        </authorList>
    </citation>
    <scope>NUCLEOTIDE SEQUENCE</scope>
    <source>
        <strain evidence="4">NBRC 105377</strain>
    </source>
</reference>
<dbReference type="EMBL" id="BONU01000006">
    <property type="protein sequence ID" value="GIG72864.1"/>
    <property type="molecule type" value="Genomic_DNA"/>
</dbReference>
<gene>
    <name evidence="4" type="ORF">Pfl04_12680</name>
</gene>
<evidence type="ECO:0000313" key="5">
    <source>
        <dbReference type="Proteomes" id="UP000653674"/>
    </source>
</evidence>
<dbReference type="Proteomes" id="UP000653674">
    <property type="component" value="Unassembled WGS sequence"/>
</dbReference>
<dbReference type="PANTHER" id="PTHR36852:SF1">
    <property type="entry name" value="PROTEIN GVPL 2"/>
    <property type="match status" value="1"/>
</dbReference>
<evidence type="ECO:0000256" key="1">
    <source>
        <dbReference type="ARBA" id="ARBA00022987"/>
    </source>
</evidence>
<dbReference type="PANTHER" id="PTHR36852">
    <property type="entry name" value="PROTEIN GVPL 2"/>
    <property type="match status" value="1"/>
</dbReference>
<accession>A0A8J3LRY7</accession>